<dbReference type="GO" id="GO:0009279">
    <property type="term" value="C:cell outer membrane"/>
    <property type="evidence" value="ECO:0007669"/>
    <property type="project" value="UniProtKB-SubCell"/>
</dbReference>
<evidence type="ECO:0000313" key="15">
    <source>
        <dbReference type="EMBL" id="EET79973.1"/>
    </source>
</evidence>
<evidence type="ECO:0000256" key="5">
    <source>
        <dbReference type="ARBA" id="ARBA00022692"/>
    </source>
</evidence>
<evidence type="ECO:0000256" key="10">
    <source>
        <dbReference type="PROSITE-ProRule" id="PRU01360"/>
    </source>
</evidence>
<dbReference type="Pfam" id="PF07715">
    <property type="entry name" value="Plug"/>
    <property type="match status" value="1"/>
</dbReference>
<evidence type="ECO:0000256" key="3">
    <source>
        <dbReference type="ARBA" id="ARBA00022448"/>
    </source>
</evidence>
<dbReference type="InterPro" id="IPR012910">
    <property type="entry name" value="Plug_dom"/>
</dbReference>
<dbReference type="InterPro" id="IPR010105">
    <property type="entry name" value="TonB_sidphr_rcpt"/>
</dbReference>
<dbReference type="CDD" id="cd01347">
    <property type="entry name" value="ligand_gated_channel"/>
    <property type="match status" value="1"/>
</dbReference>
<dbReference type="PROSITE" id="PS52016">
    <property type="entry name" value="TONB_DEPENDENT_REC_3"/>
    <property type="match status" value="1"/>
</dbReference>
<evidence type="ECO:0000256" key="4">
    <source>
        <dbReference type="ARBA" id="ARBA00022452"/>
    </source>
</evidence>
<proteinExistence type="inferred from homology"/>
<dbReference type="Pfam" id="PF00593">
    <property type="entry name" value="TonB_dep_Rec_b-barrel"/>
    <property type="match status" value="1"/>
</dbReference>
<dbReference type="InterPro" id="IPR037066">
    <property type="entry name" value="Plug_dom_sf"/>
</dbReference>
<keyword evidence="12" id="KW-0732">Signal</keyword>
<evidence type="ECO:0000259" key="13">
    <source>
        <dbReference type="Pfam" id="PF00593"/>
    </source>
</evidence>
<dbReference type="OrthoDB" id="174652at2"/>
<dbReference type="Gene3D" id="2.170.130.10">
    <property type="entry name" value="TonB-dependent receptor, plug domain"/>
    <property type="match status" value="1"/>
</dbReference>
<accession>C6RFG5</accession>
<comment type="subcellular location">
    <subcellularLocation>
        <location evidence="1 10">Cell outer membrane</location>
        <topology evidence="1 10">Multi-pass membrane protein</topology>
    </subcellularLocation>
</comment>
<dbReference type="PANTHER" id="PTHR32552">
    <property type="entry name" value="FERRICHROME IRON RECEPTOR-RELATED"/>
    <property type="match status" value="1"/>
</dbReference>
<evidence type="ECO:0000313" key="16">
    <source>
        <dbReference type="Proteomes" id="UP000003107"/>
    </source>
</evidence>
<dbReference type="Gene3D" id="2.40.170.20">
    <property type="entry name" value="TonB-dependent receptor, beta-barrel domain"/>
    <property type="match status" value="1"/>
</dbReference>
<keyword evidence="16" id="KW-1185">Reference proteome</keyword>
<organism evidence="15 16">
    <name type="scientific">Campylobacter showae RM3277</name>
    <dbReference type="NCBI Taxonomy" id="553219"/>
    <lineage>
        <taxon>Bacteria</taxon>
        <taxon>Pseudomonadati</taxon>
        <taxon>Campylobacterota</taxon>
        <taxon>Epsilonproteobacteria</taxon>
        <taxon>Campylobacterales</taxon>
        <taxon>Campylobacteraceae</taxon>
        <taxon>Campylobacter</taxon>
    </lineage>
</organism>
<sequence>MRNKILFSVAAINLLASVQILAAQNGENAAGKETLRAVEVTSEQRRDDVKYNAKELVKSTTRLDLTSRQTPQSLTVITEARLKDQNINDYQVLLRNIPGVTLNKWDERVYPTARGFKIDYYLLDSMPSFGGFSLGANDMSMLPYERVEVVKGANGLLAGAGNPAASLDFIRKRANSKELTGNFKLSAGSYDRYGVSGDVQTPVTADGNVRARASFMHEKSRSYMDYYNRKNTAIYGVVDADIMDSSWLSLGAFYQELKRHGIRWGGMPAFYKNDVRREFSKNEIFSQPWTRWDIKTFDVYADFRHYFENEASLNLSYSFRRANTDSNLLYYGGKVNLDGTGDVSGLSVYANKREENIHNVDAYVNLPYEAFSLPHEAVFGAMYNNYKKSSDNVSSYWNSRTTPAGLAYAARTRIDFNNLHLDDPKLPYADQNNADKTVQKAVYLANKFSITDELKFLLGARMSYYKYRITGGNGNRNFTQEITPYLGITYDIGENHTLYASYTSIFKPQTVKDINGKYLDPIQGKDYELGIKGDYFDGALSASFGVFKVVQDKLGAKTGQKIPGTTTDAYEAKKGVTSKGFEVDVNGEINQNLSLGLGLTHFNAKDADGKKFDTESSRTTANLFAKYSIADFRAGAGVQYKSKIYVGSGANEITQKAYTLANLMFGYKISKNFDIQLNIDNVFNKKYFEGIGNNKMVYGDPRTFNLGFTYSF</sequence>
<keyword evidence="5 10" id="KW-0812">Transmembrane</keyword>
<dbReference type="EMBL" id="ACVQ01000017">
    <property type="protein sequence ID" value="EET79973.1"/>
    <property type="molecule type" value="Genomic_DNA"/>
</dbReference>
<dbReference type="InterPro" id="IPR000531">
    <property type="entry name" value="Beta-barrel_TonB"/>
</dbReference>
<dbReference type="AlphaFoldDB" id="C6RFG5"/>
<dbReference type="Proteomes" id="UP000003107">
    <property type="component" value="Unassembled WGS sequence"/>
</dbReference>
<feature type="domain" description="TonB-dependent receptor-like beta-barrel" evidence="13">
    <location>
        <begin position="278"/>
        <end position="682"/>
    </location>
</feature>
<dbReference type="GO" id="GO:0015344">
    <property type="term" value="F:siderophore uptake transmembrane transporter activity"/>
    <property type="evidence" value="ECO:0007669"/>
    <property type="project" value="TreeGrafter"/>
</dbReference>
<evidence type="ECO:0000256" key="8">
    <source>
        <dbReference type="ARBA" id="ARBA00023170"/>
    </source>
</evidence>
<dbReference type="STRING" id="553219.CAMSH0001_0470"/>
<dbReference type="InterPro" id="IPR039426">
    <property type="entry name" value="TonB-dep_rcpt-like"/>
</dbReference>
<dbReference type="GeneID" id="60990300"/>
<evidence type="ECO:0000256" key="9">
    <source>
        <dbReference type="ARBA" id="ARBA00023237"/>
    </source>
</evidence>
<keyword evidence="9 10" id="KW-0998">Cell outer membrane</keyword>
<name>C6RFG5_9BACT</name>
<evidence type="ECO:0000259" key="14">
    <source>
        <dbReference type="Pfam" id="PF07715"/>
    </source>
</evidence>
<dbReference type="InterPro" id="IPR036942">
    <property type="entry name" value="Beta-barrel_TonB_sf"/>
</dbReference>
<evidence type="ECO:0000256" key="6">
    <source>
        <dbReference type="ARBA" id="ARBA00023077"/>
    </source>
</evidence>
<dbReference type="PANTHER" id="PTHR32552:SF74">
    <property type="entry name" value="HYDROXAMATE SIDEROPHORE RECEPTOR FHUE"/>
    <property type="match status" value="1"/>
</dbReference>
<evidence type="ECO:0000256" key="12">
    <source>
        <dbReference type="SAM" id="SignalP"/>
    </source>
</evidence>
<keyword evidence="8 15" id="KW-0675">Receptor</keyword>
<dbReference type="RefSeq" id="WP_002948011.1">
    <property type="nucleotide sequence ID" value="NZ_ACVQ01000017.1"/>
</dbReference>
<comment type="caution">
    <text evidence="15">The sequence shown here is derived from an EMBL/GenBank/DDBJ whole genome shotgun (WGS) entry which is preliminary data.</text>
</comment>
<feature type="signal peptide" evidence="12">
    <location>
        <begin position="1"/>
        <end position="22"/>
    </location>
</feature>
<reference evidence="15 16" key="1">
    <citation type="submission" date="2009-07" db="EMBL/GenBank/DDBJ databases">
        <authorList>
            <person name="Madupu R."/>
            <person name="Sebastian Y."/>
            <person name="Durkin A.S."/>
            <person name="Torralba M."/>
            <person name="Methe B."/>
            <person name="Sutton G.G."/>
            <person name="Strausberg R.L."/>
            <person name="Nelson K.E."/>
        </authorList>
    </citation>
    <scope>NUCLEOTIDE SEQUENCE [LARGE SCALE GENOMIC DNA]</scope>
    <source>
        <strain evidence="15 16">RM3277</strain>
    </source>
</reference>
<gene>
    <name evidence="15" type="ORF">CAMSH0001_0470</name>
</gene>
<evidence type="ECO:0000256" key="1">
    <source>
        <dbReference type="ARBA" id="ARBA00004571"/>
    </source>
</evidence>
<keyword evidence="6 11" id="KW-0798">TonB box</keyword>
<feature type="chain" id="PRO_5002969962" evidence="12">
    <location>
        <begin position="23"/>
        <end position="712"/>
    </location>
</feature>
<dbReference type="NCBIfam" id="TIGR01783">
    <property type="entry name" value="TonB-siderophor"/>
    <property type="match status" value="1"/>
</dbReference>
<dbReference type="eggNOG" id="COG4773">
    <property type="taxonomic scope" value="Bacteria"/>
</dbReference>
<evidence type="ECO:0000256" key="11">
    <source>
        <dbReference type="RuleBase" id="RU003357"/>
    </source>
</evidence>
<evidence type="ECO:0000256" key="2">
    <source>
        <dbReference type="ARBA" id="ARBA00009810"/>
    </source>
</evidence>
<keyword evidence="7 10" id="KW-0472">Membrane</keyword>
<keyword evidence="4 10" id="KW-1134">Transmembrane beta strand</keyword>
<evidence type="ECO:0000256" key="7">
    <source>
        <dbReference type="ARBA" id="ARBA00023136"/>
    </source>
</evidence>
<protein>
    <submittedName>
        <fullName evidence="15">TonB-dependent siderophore receptor</fullName>
    </submittedName>
</protein>
<keyword evidence="3 10" id="KW-0813">Transport</keyword>
<dbReference type="GO" id="GO:0038023">
    <property type="term" value="F:signaling receptor activity"/>
    <property type="evidence" value="ECO:0007669"/>
    <property type="project" value="InterPro"/>
</dbReference>
<dbReference type="SUPFAM" id="SSF56935">
    <property type="entry name" value="Porins"/>
    <property type="match status" value="1"/>
</dbReference>
<comment type="similarity">
    <text evidence="2 10 11">Belongs to the TonB-dependent receptor family.</text>
</comment>
<feature type="domain" description="TonB-dependent receptor plug" evidence="14">
    <location>
        <begin position="68"/>
        <end position="165"/>
    </location>
</feature>
<dbReference type="GO" id="GO:0015891">
    <property type="term" value="P:siderophore transport"/>
    <property type="evidence" value="ECO:0007669"/>
    <property type="project" value="InterPro"/>
</dbReference>